<keyword evidence="5 10" id="KW-0808">Transferase</keyword>
<keyword evidence="6 10" id="KW-0812">Transmembrane</keyword>
<evidence type="ECO:0000256" key="9">
    <source>
        <dbReference type="ARBA" id="ARBA00023136"/>
    </source>
</evidence>
<evidence type="ECO:0000313" key="13">
    <source>
        <dbReference type="Proteomes" id="UP000215902"/>
    </source>
</evidence>
<evidence type="ECO:0000256" key="6">
    <source>
        <dbReference type="ARBA" id="ARBA00022692"/>
    </source>
</evidence>
<proteinExistence type="inferred from homology"/>
<dbReference type="AlphaFoldDB" id="A0A267G4G9"/>
<reference evidence="12 13" key="1">
    <citation type="submission" date="2017-06" db="EMBL/GenBank/DDBJ databases">
        <title>A platform for efficient transgenesis in Macrostomum lignano, a flatworm model organism for stem cell research.</title>
        <authorList>
            <person name="Berezikov E."/>
        </authorList>
    </citation>
    <scope>NUCLEOTIDE SEQUENCE [LARGE SCALE GENOMIC DNA]</scope>
    <source>
        <strain evidence="12">DV1</strain>
        <tissue evidence="12">Whole organism</tissue>
    </source>
</reference>
<comment type="pathway">
    <text evidence="2 10">Protein modification; protein glycosylation.</text>
</comment>
<feature type="transmembrane region" description="Helical" evidence="10">
    <location>
        <begin position="445"/>
        <end position="469"/>
    </location>
</feature>
<keyword evidence="4 10" id="KW-0328">Glycosyltransferase</keyword>
<comment type="caution">
    <text evidence="12">The sequence shown here is derived from an EMBL/GenBank/DDBJ whole genome shotgun (WGS) entry which is preliminary data.</text>
</comment>
<comment type="similarity">
    <text evidence="3 10">Belongs to the ALG6/ALG8 glucosyltransferase family.</text>
</comment>
<dbReference type="UniPathway" id="UPA00378"/>
<accession>A0A267G4G9</accession>
<feature type="transmembrane region" description="Helical" evidence="10">
    <location>
        <begin position="144"/>
        <end position="172"/>
    </location>
</feature>
<organism evidence="12 13">
    <name type="scientific">Macrostomum lignano</name>
    <dbReference type="NCBI Taxonomy" id="282301"/>
    <lineage>
        <taxon>Eukaryota</taxon>
        <taxon>Metazoa</taxon>
        <taxon>Spiralia</taxon>
        <taxon>Lophotrochozoa</taxon>
        <taxon>Platyhelminthes</taxon>
        <taxon>Rhabditophora</taxon>
        <taxon>Macrostomorpha</taxon>
        <taxon>Macrostomida</taxon>
        <taxon>Macrostomidae</taxon>
        <taxon>Macrostomum</taxon>
    </lineage>
</organism>
<keyword evidence="9 10" id="KW-0472">Membrane</keyword>
<protein>
    <recommendedName>
        <fullName evidence="10">Alpha-1,3-glucosyltransferase</fullName>
        <ecNumber evidence="10">2.4.1.-</ecNumber>
    </recommendedName>
</protein>
<evidence type="ECO:0000313" key="12">
    <source>
        <dbReference type="EMBL" id="PAA80142.1"/>
    </source>
</evidence>
<evidence type="ECO:0000256" key="1">
    <source>
        <dbReference type="ARBA" id="ARBA00004477"/>
    </source>
</evidence>
<feature type="transmembrane region" description="Helical" evidence="10">
    <location>
        <begin position="251"/>
        <end position="271"/>
    </location>
</feature>
<name>A0A267G4G9_9PLAT</name>
<evidence type="ECO:0000256" key="2">
    <source>
        <dbReference type="ARBA" id="ARBA00004922"/>
    </source>
</evidence>
<dbReference type="Proteomes" id="UP000215902">
    <property type="component" value="Unassembled WGS sequence"/>
</dbReference>
<evidence type="ECO:0000256" key="7">
    <source>
        <dbReference type="ARBA" id="ARBA00022824"/>
    </source>
</evidence>
<feature type="transmembrane region" description="Helical" evidence="10">
    <location>
        <begin position="414"/>
        <end position="433"/>
    </location>
</feature>
<evidence type="ECO:0000256" key="4">
    <source>
        <dbReference type="ARBA" id="ARBA00022676"/>
    </source>
</evidence>
<evidence type="ECO:0000313" key="11">
    <source>
        <dbReference type="EMBL" id="PAA80107.1"/>
    </source>
</evidence>
<feature type="transmembrane region" description="Helical" evidence="10">
    <location>
        <begin position="475"/>
        <end position="496"/>
    </location>
</feature>
<keyword evidence="7 10" id="KW-0256">Endoplasmic reticulum</keyword>
<dbReference type="EMBL" id="NIVC01000596">
    <property type="protein sequence ID" value="PAA80142.1"/>
    <property type="molecule type" value="Genomic_DNA"/>
</dbReference>
<feature type="transmembrane region" description="Helical" evidence="10">
    <location>
        <begin position="351"/>
        <end position="368"/>
    </location>
</feature>
<comment type="subcellular location">
    <subcellularLocation>
        <location evidence="1 10">Endoplasmic reticulum membrane</location>
        <topology evidence="1 10">Multi-pass membrane protein</topology>
    </subcellularLocation>
</comment>
<feature type="transmembrane region" description="Helical" evidence="10">
    <location>
        <begin position="323"/>
        <end position="345"/>
    </location>
</feature>
<evidence type="ECO:0000256" key="5">
    <source>
        <dbReference type="ARBA" id="ARBA00022679"/>
    </source>
</evidence>
<dbReference type="GO" id="GO:0042281">
    <property type="term" value="F:dolichyl pyrophosphate Man9GlcNAc2 alpha-1,3-glucosyltransferase activity"/>
    <property type="evidence" value="ECO:0007669"/>
    <property type="project" value="TreeGrafter"/>
</dbReference>
<evidence type="ECO:0000256" key="3">
    <source>
        <dbReference type="ARBA" id="ARBA00008715"/>
    </source>
</evidence>
<dbReference type="OrthoDB" id="4983at2759"/>
<sequence length="507" mass="54633">QQQQSKSSNSLKAGCTRRYMAPNWQPLLPLLSALCLGLALRAAVAPYPHSGQSRPPMFGDYEAQRHWQEVTTALPVSEWYINSSRNDLLYWGLDYPPLSAYHSLALGYRAAAINASWVALGSSRGEQSPPHKLWMRGTVLTSDLFIHLPVLLASVAYSPVSPLLLLSAVAMLSPSQLLVDHGHFQYNCISLGLAAAAHLLVLRRRRLLGTCLFCLALNYKQMALYHSLPLFCHLLGDCCNLLLSAAAPWRAVRLLCSLAAVVLATFLLVWSPLLAAAPNGRAALAALQRLFPIGRGLFEDHVANVWCTINVVVKLKTIISQGAAAAVAAVATLAACAPALVRCLYRPGRSALLFASFAASLAFFLFSYQAHEKSILLPAMSAVLLLPEAPLFACSFQLLAAISMWPLLAYKDGLALPTVCCAGVFVIAVGLLFRWSPSIRPASRLVVALHACLHAPALAAVLAGAVLPAPASLPYLYSLLVSVSCCAAFCVFLLLAHLRLWRLIDLA</sequence>
<dbReference type="STRING" id="282301.A0A267G4G9"/>
<dbReference type="GO" id="GO:0005789">
    <property type="term" value="C:endoplasmic reticulum membrane"/>
    <property type="evidence" value="ECO:0007669"/>
    <property type="project" value="UniProtKB-SubCell"/>
</dbReference>
<keyword evidence="8 10" id="KW-1133">Transmembrane helix</keyword>
<dbReference type="Pfam" id="PF03155">
    <property type="entry name" value="Alg6_Alg8"/>
    <property type="match status" value="1"/>
</dbReference>
<dbReference type="PANTHER" id="PTHR12413:SF1">
    <property type="entry name" value="DOLICHYL PYROPHOSPHATE MAN9GLCNAC2 ALPHA-1,3-GLUCOSYLTRANSFERASE"/>
    <property type="match status" value="1"/>
</dbReference>
<feature type="transmembrane region" description="Helical" evidence="10">
    <location>
        <begin position="184"/>
        <end position="202"/>
    </location>
</feature>
<dbReference type="EMBL" id="NIVC01000597">
    <property type="protein sequence ID" value="PAA80107.1"/>
    <property type="molecule type" value="Genomic_DNA"/>
</dbReference>
<feature type="non-terminal residue" evidence="12">
    <location>
        <position position="1"/>
    </location>
</feature>
<evidence type="ECO:0000256" key="10">
    <source>
        <dbReference type="RuleBase" id="RU363110"/>
    </source>
</evidence>
<dbReference type="PANTHER" id="PTHR12413">
    <property type="entry name" value="DOLICHYL GLYCOSYLTRANSFERASE"/>
    <property type="match status" value="1"/>
</dbReference>
<dbReference type="InterPro" id="IPR004856">
    <property type="entry name" value="Glyco_trans_ALG6/ALG8"/>
</dbReference>
<keyword evidence="13" id="KW-1185">Reference proteome</keyword>
<gene>
    <name evidence="11" type="ORF">BOX15_Mlig009584g2</name>
    <name evidence="12" type="ORF">BOX15_Mlig018425g2</name>
</gene>
<evidence type="ECO:0000256" key="8">
    <source>
        <dbReference type="ARBA" id="ARBA00022989"/>
    </source>
</evidence>
<dbReference type="EC" id="2.4.1.-" evidence="10"/>